<proteinExistence type="predicted"/>
<dbReference type="InterPro" id="IPR029071">
    <property type="entry name" value="Ubiquitin-like_domsf"/>
</dbReference>
<accession>A0A445BEQ9</accession>
<dbReference type="SUPFAM" id="SSF54236">
    <property type="entry name" value="Ubiquitin-like"/>
    <property type="match status" value="1"/>
</dbReference>
<dbReference type="CDD" id="cd01763">
    <property type="entry name" value="Ubl_SUMO_like"/>
    <property type="match status" value="1"/>
</dbReference>
<dbReference type="InterPro" id="IPR022617">
    <property type="entry name" value="Rad60/SUMO-like_dom"/>
</dbReference>
<reference evidence="3 4" key="1">
    <citation type="submission" date="2019-01" db="EMBL/GenBank/DDBJ databases">
        <title>Sequencing of cultivated peanut Arachis hypogaea provides insights into genome evolution and oil improvement.</title>
        <authorList>
            <person name="Chen X."/>
        </authorList>
    </citation>
    <scope>NUCLEOTIDE SEQUENCE [LARGE SCALE GENOMIC DNA]</scope>
    <source>
        <strain evidence="4">cv. Fuhuasheng</strain>
        <tissue evidence="3">Leaves</tissue>
    </source>
</reference>
<evidence type="ECO:0000259" key="2">
    <source>
        <dbReference type="PROSITE" id="PS50053"/>
    </source>
</evidence>
<evidence type="ECO:0000256" key="1">
    <source>
        <dbReference type="SAM" id="MobiDB-lite"/>
    </source>
</evidence>
<evidence type="ECO:0000313" key="3">
    <source>
        <dbReference type="EMBL" id="RYR37173.1"/>
    </source>
</evidence>
<feature type="region of interest" description="Disordered" evidence="1">
    <location>
        <begin position="1"/>
        <end position="87"/>
    </location>
</feature>
<feature type="domain" description="Ubiquitin-like" evidence="2">
    <location>
        <begin position="149"/>
        <end position="223"/>
    </location>
</feature>
<feature type="compositionally biased region" description="Basic and acidic residues" evidence="1">
    <location>
        <begin position="45"/>
        <end position="59"/>
    </location>
</feature>
<keyword evidence="4" id="KW-1185">Reference proteome</keyword>
<dbReference type="PROSITE" id="PS50053">
    <property type="entry name" value="UBIQUITIN_2"/>
    <property type="match status" value="1"/>
</dbReference>
<dbReference type="STRING" id="3818.A0A445BEQ9"/>
<dbReference type="PANTHER" id="PTHR47813">
    <property type="entry name" value="UBIQUITIN-LIKE SUPERFAMILY PROTEIN"/>
    <property type="match status" value="1"/>
</dbReference>
<evidence type="ECO:0000313" key="4">
    <source>
        <dbReference type="Proteomes" id="UP000289738"/>
    </source>
</evidence>
<feature type="compositionally biased region" description="Acidic residues" evidence="1">
    <location>
        <begin position="1"/>
        <end position="12"/>
    </location>
</feature>
<organism evidence="3 4">
    <name type="scientific">Arachis hypogaea</name>
    <name type="common">Peanut</name>
    <dbReference type="NCBI Taxonomy" id="3818"/>
    <lineage>
        <taxon>Eukaryota</taxon>
        <taxon>Viridiplantae</taxon>
        <taxon>Streptophyta</taxon>
        <taxon>Embryophyta</taxon>
        <taxon>Tracheophyta</taxon>
        <taxon>Spermatophyta</taxon>
        <taxon>Magnoliopsida</taxon>
        <taxon>eudicotyledons</taxon>
        <taxon>Gunneridae</taxon>
        <taxon>Pentapetalae</taxon>
        <taxon>rosids</taxon>
        <taxon>fabids</taxon>
        <taxon>Fabales</taxon>
        <taxon>Fabaceae</taxon>
        <taxon>Papilionoideae</taxon>
        <taxon>50 kb inversion clade</taxon>
        <taxon>dalbergioids sensu lato</taxon>
        <taxon>Dalbergieae</taxon>
        <taxon>Pterocarpus clade</taxon>
        <taxon>Arachis</taxon>
    </lineage>
</organism>
<feature type="compositionally biased region" description="Basic and acidic residues" evidence="1">
    <location>
        <begin position="119"/>
        <end position="150"/>
    </location>
</feature>
<dbReference type="Proteomes" id="UP000289738">
    <property type="component" value="Chromosome A09"/>
</dbReference>
<feature type="region of interest" description="Disordered" evidence="1">
    <location>
        <begin position="119"/>
        <end position="162"/>
    </location>
</feature>
<dbReference type="InterPro" id="IPR000626">
    <property type="entry name" value="Ubiquitin-like_dom"/>
</dbReference>
<dbReference type="Gene3D" id="3.10.20.90">
    <property type="entry name" value="Phosphatidylinositol 3-kinase Catalytic Subunit, Chain A, domain 1"/>
    <property type="match status" value="1"/>
</dbReference>
<dbReference type="PANTHER" id="PTHR47813:SF2">
    <property type="entry name" value="UBIQUITIN-LIKE SUPERFAMILY PROTEIN"/>
    <property type="match status" value="1"/>
</dbReference>
<dbReference type="Pfam" id="PF11976">
    <property type="entry name" value="Rad60-SLD"/>
    <property type="match status" value="1"/>
</dbReference>
<protein>
    <recommendedName>
        <fullName evidence="2">Ubiquitin-like domain-containing protein</fullName>
    </recommendedName>
</protein>
<dbReference type="AlphaFoldDB" id="A0A445BEQ9"/>
<name>A0A445BEQ9_ARAHY</name>
<comment type="caution">
    <text evidence="3">The sequence shown here is derived from an EMBL/GenBank/DDBJ whole genome shotgun (WGS) entry which is preliminary data.</text>
</comment>
<gene>
    <name evidence="3" type="ORF">Ahy_A09g042103</name>
</gene>
<dbReference type="EMBL" id="SDMP01000009">
    <property type="protein sequence ID" value="RYR37173.1"/>
    <property type="molecule type" value="Genomic_DNA"/>
</dbReference>
<sequence length="223" mass="25331">MADDEFADELEPLFDYSRVQPPVIPLDDADDDDDKDAVPPKKGKTSHDPVVPEKKKTDVKPVPVVDIDDEDDWLPPPPKVSTDAHKSIDEDSTLKKLRLCFIHLCRLKKQELQDLFKTVEESEKSEICDSPKSSMDDTSEKTSKPAERPKILISIQDKSEKKPVRVYRDDKFERIFKMYAEKLGCDQNKIVLSFDGDKISPSETPDILGMEDGDMIEVHVKSS</sequence>